<dbReference type="GO" id="GO:0042578">
    <property type="term" value="F:phosphoric ester hydrolase activity"/>
    <property type="evidence" value="ECO:0007669"/>
    <property type="project" value="UniProtKB-ARBA"/>
</dbReference>
<evidence type="ECO:0000256" key="3">
    <source>
        <dbReference type="SAM" id="SignalP"/>
    </source>
</evidence>
<evidence type="ECO:0000256" key="2">
    <source>
        <dbReference type="ARBA" id="ARBA00023026"/>
    </source>
</evidence>
<accession>A0A1H8ELT2</accession>
<dbReference type="InterPro" id="IPR007312">
    <property type="entry name" value="Phosphoesterase"/>
</dbReference>
<organism evidence="4 5">
    <name type="scientific">Actinacidiphila rubida</name>
    <dbReference type="NCBI Taxonomy" id="310780"/>
    <lineage>
        <taxon>Bacteria</taxon>
        <taxon>Bacillati</taxon>
        <taxon>Actinomycetota</taxon>
        <taxon>Actinomycetes</taxon>
        <taxon>Kitasatosporales</taxon>
        <taxon>Streptomycetaceae</taxon>
        <taxon>Actinacidiphila</taxon>
    </lineage>
</organism>
<keyword evidence="3" id="KW-0732">Signal</keyword>
<dbReference type="STRING" id="310780.SAMN05216267_1002269"/>
<dbReference type="EMBL" id="FODD01000002">
    <property type="protein sequence ID" value="SEN20360.1"/>
    <property type="molecule type" value="Genomic_DNA"/>
</dbReference>
<reference evidence="4 5" key="1">
    <citation type="submission" date="2016-10" db="EMBL/GenBank/DDBJ databases">
        <authorList>
            <person name="de Groot N.N."/>
        </authorList>
    </citation>
    <scope>NUCLEOTIDE SEQUENCE [LARGE SCALE GENOMIC DNA]</scope>
    <source>
        <strain evidence="4 5">CGMCC 4.2026</strain>
    </source>
</reference>
<evidence type="ECO:0000313" key="5">
    <source>
        <dbReference type="Proteomes" id="UP000181951"/>
    </source>
</evidence>
<keyword evidence="5" id="KW-1185">Reference proteome</keyword>
<sequence>MRPPFTRTRLMTAAGSIAALVGLTTQMAAAAPTPAAAPAAAQAHTSPIKHVVEVMLENHSFDNLFGSFPGAEGIPAGTTLQNPKATYDSAPPVSPVWASPNEGDVYAGIDNSRAAVQMSMDYQPRQGYLMDHYTMFPSNGMASITEFGPQFTPNQQYLAGHYALEDHNFQPAIAPTQPNVMYALNADAHGWMYNNLNPDDTQPWNSVFDELADRHRTGRVYYGVPRSHLTGTIWEKIVPPDLADLSTADQFFSDAASDSLPDFSFVRPGVDYSGEPEEDLGNPDAWIGQIVDAVAKSPAWDSTAIFVTYDEGGGFWDHVPPRTAHAFGYGERTPTMIVSPYVRQGVFHQETTNMSILSFMQKQWDMPPLNTLNARQNDLSDAFDFTQAPLPAPRMPVAPTDTLAFRGGKDTSHAPIPKQNSPATFTLEANGSGLTLDPTAQGPVTLTMVPPKGVAVPATFPSTVDLTDGWASFTTTFTRPGFYRIKAEGPDGSVGWQTVDVGVNATTLPTP</sequence>
<gene>
    <name evidence="4" type="ORF">SAMN05216267_1002269</name>
</gene>
<name>A0A1H8ELT2_9ACTN</name>
<feature type="chain" id="PRO_5010274753" evidence="3">
    <location>
        <begin position="31"/>
        <end position="511"/>
    </location>
</feature>
<dbReference type="PANTHER" id="PTHR31956">
    <property type="entry name" value="NON-SPECIFIC PHOSPHOLIPASE C4-RELATED"/>
    <property type="match status" value="1"/>
</dbReference>
<evidence type="ECO:0000256" key="1">
    <source>
        <dbReference type="ARBA" id="ARBA00022801"/>
    </source>
</evidence>
<dbReference type="Pfam" id="PF04185">
    <property type="entry name" value="Phosphoesterase"/>
    <property type="match status" value="1"/>
</dbReference>
<keyword evidence="2" id="KW-0843">Virulence</keyword>
<evidence type="ECO:0000313" key="4">
    <source>
        <dbReference type="EMBL" id="SEN20360.1"/>
    </source>
</evidence>
<protein>
    <submittedName>
        <fullName evidence="4">Phospholipase C</fullName>
    </submittedName>
</protein>
<keyword evidence="1" id="KW-0378">Hydrolase</keyword>
<proteinExistence type="predicted"/>
<dbReference type="Gene3D" id="3.40.720.10">
    <property type="entry name" value="Alkaline Phosphatase, subunit A"/>
    <property type="match status" value="1"/>
</dbReference>
<dbReference type="AlphaFoldDB" id="A0A1H8ELT2"/>
<dbReference type="PANTHER" id="PTHR31956:SF1">
    <property type="entry name" value="NON-SPECIFIC PHOSPHOLIPASE C1"/>
    <property type="match status" value="1"/>
</dbReference>
<dbReference type="Proteomes" id="UP000181951">
    <property type="component" value="Unassembled WGS sequence"/>
</dbReference>
<feature type="signal peptide" evidence="3">
    <location>
        <begin position="1"/>
        <end position="30"/>
    </location>
</feature>
<dbReference type="InterPro" id="IPR017850">
    <property type="entry name" value="Alkaline_phosphatase_core_sf"/>
</dbReference>
<dbReference type="SUPFAM" id="SSF53649">
    <property type="entry name" value="Alkaline phosphatase-like"/>
    <property type="match status" value="1"/>
</dbReference>